<reference evidence="8" key="1">
    <citation type="journal article" date="2024" name="Syst. Appl. Microbiol.">
        <title>First single-strain enrichments of Electrothrix cable bacteria, description of E. aestuarii sp. nov. and E. rattekaaiensis sp. nov., and proposal of a cable bacteria taxonomy following the rules of the SeqCode.</title>
        <authorList>
            <person name="Plum-Jensen L.E."/>
            <person name="Schramm A."/>
            <person name="Marshall I.P.G."/>
        </authorList>
    </citation>
    <scope>NUCLEOTIDE SEQUENCE</scope>
    <source>
        <strain evidence="8">Rat1</strain>
    </source>
</reference>
<evidence type="ECO:0000256" key="1">
    <source>
        <dbReference type="ARBA" id="ARBA00004651"/>
    </source>
</evidence>
<evidence type="ECO:0000259" key="7">
    <source>
        <dbReference type="Pfam" id="PF09335"/>
    </source>
</evidence>
<feature type="transmembrane region" description="Helical" evidence="6">
    <location>
        <begin position="21"/>
        <end position="43"/>
    </location>
</feature>
<name>A0AAU8LYN6_9BACT</name>
<keyword evidence="4 6" id="KW-1133">Transmembrane helix</keyword>
<keyword evidence="3 6" id="KW-0812">Transmembrane</keyword>
<gene>
    <name evidence="8" type="ORF">Q3M24_04505</name>
</gene>
<evidence type="ECO:0000256" key="4">
    <source>
        <dbReference type="ARBA" id="ARBA00022989"/>
    </source>
</evidence>
<dbReference type="GO" id="GO:0005886">
    <property type="term" value="C:plasma membrane"/>
    <property type="evidence" value="ECO:0007669"/>
    <property type="project" value="UniProtKB-SubCell"/>
</dbReference>
<organism evidence="8">
    <name type="scientific">Candidatus Electrothrix aestuarii</name>
    <dbReference type="NCBI Taxonomy" id="3062594"/>
    <lineage>
        <taxon>Bacteria</taxon>
        <taxon>Pseudomonadati</taxon>
        <taxon>Thermodesulfobacteriota</taxon>
        <taxon>Desulfobulbia</taxon>
        <taxon>Desulfobulbales</taxon>
        <taxon>Desulfobulbaceae</taxon>
        <taxon>Candidatus Electrothrix</taxon>
    </lineage>
</organism>
<feature type="transmembrane region" description="Helical" evidence="6">
    <location>
        <begin position="176"/>
        <end position="195"/>
    </location>
</feature>
<dbReference type="Pfam" id="PF09335">
    <property type="entry name" value="VTT_dom"/>
    <property type="match status" value="1"/>
</dbReference>
<dbReference type="KEGG" id="eaj:Q3M24_04505"/>
<comment type="similarity">
    <text evidence="6">Belongs to the TVP38/TMEM64 family.</text>
</comment>
<evidence type="ECO:0000256" key="2">
    <source>
        <dbReference type="ARBA" id="ARBA00022475"/>
    </source>
</evidence>
<dbReference type="InterPro" id="IPR015414">
    <property type="entry name" value="TMEM64"/>
</dbReference>
<reference evidence="8" key="2">
    <citation type="submission" date="2024-06" db="EMBL/GenBank/DDBJ databases">
        <authorList>
            <person name="Plum-Jensen L.E."/>
            <person name="Schramm A."/>
            <person name="Marshall I.P.G."/>
        </authorList>
    </citation>
    <scope>NUCLEOTIDE SEQUENCE</scope>
    <source>
        <strain evidence="8">Rat1</strain>
    </source>
</reference>
<keyword evidence="5 6" id="KW-0472">Membrane</keyword>
<dbReference type="PANTHER" id="PTHR12677">
    <property type="entry name" value="GOLGI APPARATUS MEMBRANE PROTEIN TVP38-RELATED"/>
    <property type="match status" value="1"/>
</dbReference>
<dbReference type="PANTHER" id="PTHR12677:SF59">
    <property type="entry name" value="GOLGI APPARATUS MEMBRANE PROTEIN TVP38-RELATED"/>
    <property type="match status" value="1"/>
</dbReference>
<comment type="subcellular location">
    <subcellularLocation>
        <location evidence="1 6">Cell membrane</location>
        <topology evidence="1 6">Multi-pass membrane protein</topology>
    </subcellularLocation>
</comment>
<proteinExistence type="inferred from homology"/>
<accession>A0AAU8LYN6</accession>
<feature type="transmembrane region" description="Helical" evidence="6">
    <location>
        <begin position="94"/>
        <end position="119"/>
    </location>
</feature>
<feature type="transmembrane region" description="Helical" evidence="6">
    <location>
        <begin position="207"/>
        <end position="229"/>
    </location>
</feature>
<dbReference type="InterPro" id="IPR032816">
    <property type="entry name" value="VTT_dom"/>
</dbReference>
<sequence>MTDSPATAQPPSSKKKVYAKLTLLLIVVVLVFLFLVFDGQQYLSLASLKSSRQILQDFYNEHQLFTIAAYMLLYILVTALSLPGAVIMSLGGGALFGLWLGFLLVSFASTIGATLAFLASRFLLRDAIKRRFGEKLTAINKGIEQDGAFYLFSLRLVPVFPFFIINLVMGLTSIRTAVFFLVSQIGMIPGTLVYVNAGTQLGKIESASGILSPGLLFSFALLGVFPLLAKKLIGLLRKKNIRKGD</sequence>
<keyword evidence="2 6" id="KW-1003">Cell membrane</keyword>
<evidence type="ECO:0000256" key="3">
    <source>
        <dbReference type="ARBA" id="ARBA00022692"/>
    </source>
</evidence>
<protein>
    <recommendedName>
        <fullName evidence="6">TVP38/TMEM64 family membrane protein</fullName>
    </recommendedName>
</protein>
<evidence type="ECO:0000256" key="5">
    <source>
        <dbReference type="ARBA" id="ARBA00023136"/>
    </source>
</evidence>
<dbReference type="EMBL" id="CP159373">
    <property type="protein sequence ID" value="XCN74024.1"/>
    <property type="molecule type" value="Genomic_DNA"/>
</dbReference>
<evidence type="ECO:0000256" key="6">
    <source>
        <dbReference type="RuleBase" id="RU366058"/>
    </source>
</evidence>
<feature type="transmembrane region" description="Helical" evidence="6">
    <location>
        <begin position="148"/>
        <end position="169"/>
    </location>
</feature>
<dbReference type="AlphaFoldDB" id="A0AAU8LYN6"/>
<evidence type="ECO:0000313" key="8">
    <source>
        <dbReference type="EMBL" id="XCN74024.1"/>
    </source>
</evidence>
<feature type="domain" description="VTT" evidence="7">
    <location>
        <begin position="83"/>
        <end position="199"/>
    </location>
</feature>
<feature type="transmembrane region" description="Helical" evidence="6">
    <location>
        <begin position="63"/>
        <end position="82"/>
    </location>
</feature>